<sequence>CWKGNSIKKTLTFWCHTKQALPAFCNWEPVLRFCSNHDSSSSICLAAGLLHTTPALLSSPKSSTACSFRIGFVKVIKNKDYFERYQVRFRK</sequence>
<comment type="caution">
    <text evidence="1">The sequence shown here is derived from an EMBL/GenBank/DDBJ whole genome shotgun (WGS) entry which is preliminary data.</text>
</comment>
<gene>
    <name evidence="1" type="ORF">A6R68_09580</name>
</gene>
<proteinExistence type="predicted"/>
<organism evidence="1 2">
    <name type="scientific">Neotoma lepida</name>
    <name type="common">Desert woodrat</name>
    <dbReference type="NCBI Taxonomy" id="56216"/>
    <lineage>
        <taxon>Eukaryota</taxon>
        <taxon>Metazoa</taxon>
        <taxon>Chordata</taxon>
        <taxon>Craniata</taxon>
        <taxon>Vertebrata</taxon>
        <taxon>Euteleostomi</taxon>
        <taxon>Mammalia</taxon>
        <taxon>Eutheria</taxon>
        <taxon>Euarchontoglires</taxon>
        <taxon>Glires</taxon>
        <taxon>Rodentia</taxon>
        <taxon>Myomorpha</taxon>
        <taxon>Muroidea</taxon>
        <taxon>Cricetidae</taxon>
        <taxon>Neotominae</taxon>
        <taxon>Neotoma</taxon>
    </lineage>
</organism>
<dbReference type="Proteomes" id="UP000092124">
    <property type="component" value="Unassembled WGS sequence"/>
</dbReference>
<feature type="non-terminal residue" evidence="1">
    <location>
        <position position="91"/>
    </location>
</feature>
<evidence type="ECO:0000313" key="2">
    <source>
        <dbReference type="Proteomes" id="UP000092124"/>
    </source>
</evidence>
<reference evidence="1 2" key="1">
    <citation type="submission" date="2016-06" db="EMBL/GenBank/DDBJ databases">
        <title>The Draft Genome Sequence and Annotation of the Desert Woodrat Neotoma lepida.</title>
        <authorList>
            <person name="Campbell M."/>
            <person name="Oakeson K.F."/>
            <person name="Yandell M."/>
            <person name="Halpert J.R."/>
            <person name="Dearing D."/>
        </authorList>
    </citation>
    <scope>NUCLEOTIDE SEQUENCE [LARGE SCALE GENOMIC DNA]</scope>
    <source>
        <strain evidence="1">417</strain>
        <tissue evidence="1">Liver</tissue>
    </source>
</reference>
<name>A0A1A6G0B9_NEOLE</name>
<accession>A0A1A6G0B9</accession>
<protein>
    <submittedName>
        <fullName evidence="1">Uncharacterized protein</fullName>
    </submittedName>
</protein>
<dbReference type="EMBL" id="LZPO01108265">
    <property type="protein sequence ID" value="OBS59294.1"/>
    <property type="molecule type" value="Genomic_DNA"/>
</dbReference>
<dbReference type="AlphaFoldDB" id="A0A1A6G0B9"/>
<evidence type="ECO:0000313" key="1">
    <source>
        <dbReference type="EMBL" id="OBS59294.1"/>
    </source>
</evidence>
<keyword evidence="2" id="KW-1185">Reference proteome</keyword>
<feature type="non-terminal residue" evidence="1">
    <location>
        <position position="1"/>
    </location>
</feature>